<keyword evidence="4" id="KW-0812">Transmembrane</keyword>
<dbReference type="AlphaFoldDB" id="A0A369LKY1"/>
<dbReference type="EMBL" id="PPTO01000005">
    <property type="protein sequence ID" value="RDB59329.1"/>
    <property type="molecule type" value="Genomic_DNA"/>
</dbReference>
<dbReference type="Gene3D" id="1.10.10.10">
    <property type="entry name" value="Winged helix-like DNA-binding domain superfamily/Winged helix DNA-binding domain"/>
    <property type="match status" value="1"/>
</dbReference>
<dbReference type="PANTHER" id="PTHR44688:SF16">
    <property type="entry name" value="DNA-BINDING TRANSCRIPTIONAL ACTIVATOR DEVR_DOSR"/>
    <property type="match status" value="1"/>
</dbReference>
<feature type="transmembrane region" description="Helical" evidence="4">
    <location>
        <begin position="21"/>
        <end position="41"/>
    </location>
</feature>
<keyword evidence="3" id="KW-0804">Transcription</keyword>
<name>A0A369LKY1_9ACTN</name>
<dbReference type="Pfam" id="PF00196">
    <property type="entry name" value="GerE"/>
    <property type="match status" value="1"/>
</dbReference>
<feature type="transmembrane region" description="Helical" evidence="4">
    <location>
        <begin position="53"/>
        <end position="75"/>
    </location>
</feature>
<keyword evidence="2" id="KW-0238">DNA-binding</keyword>
<feature type="transmembrane region" description="Helical" evidence="4">
    <location>
        <begin position="87"/>
        <end position="107"/>
    </location>
</feature>
<dbReference type="CDD" id="cd06170">
    <property type="entry name" value="LuxR_C_like"/>
    <property type="match status" value="1"/>
</dbReference>
<dbReference type="GO" id="GO:0003677">
    <property type="term" value="F:DNA binding"/>
    <property type="evidence" value="ECO:0007669"/>
    <property type="project" value="UniProtKB-KW"/>
</dbReference>
<dbReference type="SMART" id="SM00421">
    <property type="entry name" value="HTH_LUXR"/>
    <property type="match status" value="1"/>
</dbReference>
<dbReference type="PRINTS" id="PR00038">
    <property type="entry name" value="HTHLUXR"/>
</dbReference>
<reference evidence="6 7" key="1">
    <citation type="journal article" date="2018" name="Elife">
        <title>Discovery and characterization of a prevalent human gut bacterial enzyme sufficient for the inactivation of a family of plant toxins.</title>
        <authorList>
            <person name="Koppel N."/>
            <person name="Bisanz J.E."/>
            <person name="Pandelia M.E."/>
            <person name="Turnbaugh P.J."/>
            <person name="Balskus E.P."/>
        </authorList>
    </citation>
    <scope>NUCLEOTIDE SEQUENCE [LARGE SCALE GENOMIC DNA]</scope>
    <source>
        <strain evidence="6 7">OB21 GAM31</strain>
    </source>
</reference>
<comment type="caution">
    <text evidence="6">The sequence shown here is derived from an EMBL/GenBank/DDBJ whole genome shotgun (WGS) entry which is preliminary data.</text>
</comment>
<evidence type="ECO:0000256" key="3">
    <source>
        <dbReference type="ARBA" id="ARBA00023163"/>
    </source>
</evidence>
<accession>A0A369LKY1</accession>
<keyword evidence="4" id="KW-0472">Membrane</keyword>
<feature type="transmembrane region" description="Helical" evidence="4">
    <location>
        <begin position="326"/>
        <end position="346"/>
    </location>
</feature>
<keyword evidence="4" id="KW-1133">Transmembrane helix</keyword>
<gene>
    <name evidence="6" type="ORF">C1881_04115</name>
</gene>
<dbReference type="PROSITE" id="PS50043">
    <property type="entry name" value="HTH_LUXR_2"/>
    <property type="match status" value="1"/>
</dbReference>
<feature type="transmembrane region" description="Helical" evidence="4">
    <location>
        <begin position="171"/>
        <end position="190"/>
    </location>
</feature>
<dbReference type="Proteomes" id="UP000253975">
    <property type="component" value="Unassembled WGS sequence"/>
</dbReference>
<evidence type="ECO:0000256" key="2">
    <source>
        <dbReference type="ARBA" id="ARBA00023125"/>
    </source>
</evidence>
<dbReference type="SUPFAM" id="SSF46894">
    <property type="entry name" value="C-terminal effector domain of the bipartite response regulators"/>
    <property type="match status" value="1"/>
</dbReference>
<feature type="transmembrane region" description="Helical" evidence="4">
    <location>
        <begin position="366"/>
        <end position="385"/>
    </location>
</feature>
<evidence type="ECO:0000313" key="6">
    <source>
        <dbReference type="EMBL" id="RDB59329.1"/>
    </source>
</evidence>
<organism evidence="6 7">
    <name type="scientific">Slackia isoflavoniconvertens</name>
    <dbReference type="NCBI Taxonomy" id="572010"/>
    <lineage>
        <taxon>Bacteria</taxon>
        <taxon>Bacillati</taxon>
        <taxon>Actinomycetota</taxon>
        <taxon>Coriobacteriia</taxon>
        <taxon>Eggerthellales</taxon>
        <taxon>Eggerthellaceae</taxon>
        <taxon>Slackia</taxon>
    </lineage>
</organism>
<feature type="transmembrane region" description="Helical" evidence="4">
    <location>
        <begin position="272"/>
        <end position="292"/>
    </location>
</feature>
<feature type="domain" description="HTH luxR-type" evidence="5">
    <location>
        <begin position="455"/>
        <end position="520"/>
    </location>
</feature>
<evidence type="ECO:0000256" key="4">
    <source>
        <dbReference type="SAM" id="Phobius"/>
    </source>
</evidence>
<feature type="transmembrane region" description="Helical" evidence="4">
    <location>
        <begin position="146"/>
        <end position="165"/>
    </location>
</feature>
<dbReference type="InterPro" id="IPR016032">
    <property type="entry name" value="Sig_transdc_resp-reg_C-effctor"/>
</dbReference>
<dbReference type="InterPro" id="IPR000792">
    <property type="entry name" value="Tscrpt_reg_LuxR_C"/>
</dbReference>
<sequence>MREESMTKIRMGQNVPHAFGACSQTMITIGLAGLLAWHSALSNYLFAPSAGMAISPLFAAFFSASLLVAYCYASYRADSTLLSHARLAAWFIACIIAGSVAACLIAARLLPTWSIYVAAVVVGFSWASCAFLWAGIAANSSLSDTFLNLACALVLASAADLFFMHGGDVRSVIAAPFFGAVSLAGFLASLGDSIMPNDQILVRPQNTRTYMRIAAAATLFAGALGVTAGSTAHVATEIEMATINENVSTVALVAGIIALGAWLILRNRATFIGALRVFVPVIVGIMLLNIVALDRAQIWLAATLFSWRLLCIIMFGLLVSVSKRGVISLALIFPAGWSILSGGYALGTLIGQSLCPLYVTDSQSMFVVVVGVAMTTVIGAMLMFAGNAESIIPAESPCPELEPSKSSVGENTGGEKADRAGIVTLDDFVEPPNSPQIAETAESARKGPLDEACGKVAATFHLTERESEVMMLLIHGHTRAAIAKKLFISENTARAHVKSIYSKLSVHSKQQLIDYIETKTKA</sequence>
<keyword evidence="1" id="KW-0805">Transcription regulation</keyword>
<evidence type="ECO:0000259" key="5">
    <source>
        <dbReference type="PROSITE" id="PS50043"/>
    </source>
</evidence>
<dbReference type="PROSITE" id="PS51257">
    <property type="entry name" value="PROKAR_LIPOPROTEIN"/>
    <property type="match status" value="1"/>
</dbReference>
<protein>
    <recommendedName>
        <fullName evidence="5">HTH luxR-type domain-containing protein</fullName>
    </recommendedName>
</protein>
<feature type="transmembrane region" description="Helical" evidence="4">
    <location>
        <begin position="247"/>
        <end position="265"/>
    </location>
</feature>
<dbReference type="PANTHER" id="PTHR44688">
    <property type="entry name" value="DNA-BINDING TRANSCRIPTIONAL ACTIVATOR DEVR_DOSR"/>
    <property type="match status" value="1"/>
</dbReference>
<feature type="transmembrane region" description="Helical" evidence="4">
    <location>
        <begin position="113"/>
        <end position="134"/>
    </location>
</feature>
<evidence type="ECO:0000313" key="7">
    <source>
        <dbReference type="Proteomes" id="UP000253975"/>
    </source>
</evidence>
<feature type="transmembrane region" description="Helical" evidence="4">
    <location>
        <begin position="298"/>
        <end position="319"/>
    </location>
</feature>
<dbReference type="GO" id="GO:0006355">
    <property type="term" value="P:regulation of DNA-templated transcription"/>
    <property type="evidence" value="ECO:0007669"/>
    <property type="project" value="InterPro"/>
</dbReference>
<evidence type="ECO:0000256" key="1">
    <source>
        <dbReference type="ARBA" id="ARBA00023015"/>
    </source>
</evidence>
<proteinExistence type="predicted"/>
<dbReference type="InterPro" id="IPR036388">
    <property type="entry name" value="WH-like_DNA-bd_sf"/>
</dbReference>
<feature type="transmembrane region" description="Helical" evidence="4">
    <location>
        <begin position="210"/>
        <end position="235"/>
    </location>
</feature>